<evidence type="ECO:0000313" key="2">
    <source>
        <dbReference type="EMBL" id="EDY16032.1"/>
    </source>
</evidence>
<feature type="compositionally biased region" description="Basic and acidic residues" evidence="1">
    <location>
        <begin position="234"/>
        <end position="251"/>
    </location>
</feature>
<organism evidence="2 3">
    <name type="scientific">Chthoniobacter flavus Ellin428</name>
    <dbReference type="NCBI Taxonomy" id="497964"/>
    <lineage>
        <taxon>Bacteria</taxon>
        <taxon>Pseudomonadati</taxon>
        <taxon>Verrucomicrobiota</taxon>
        <taxon>Spartobacteria</taxon>
        <taxon>Chthoniobacterales</taxon>
        <taxon>Chthoniobacteraceae</taxon>
        <taxon>Chthoniobacter</taxon>
    </lineage>
</organism>
<feature type="compositionally biased region" description="Polar residues" evidence="1">
    <location>
        <begin position="149"/>
        <end position="160"/>
    </location>
</feature>
<dbReference type="Proteomes" id="UP000005824">
    <property type="component" value="Unassembled WGS sequence"/>
</dbReference>
<protein>
    <submittedName>
        <fullName evidence="2">Uncharacterized protein</fullName>
    </submittedName>
</protein>
<feature type="region of interest" description="Disordered" evidence="1">
    <location>
        <begin position="118"/>
        <end position="161"/>
    </location>
</feature>
<proteinExistence type="predicted"/>
<dbReference type="EMBL" id="ABVL01000042">
    <property type="protein sequence ID" value="EDY16032.1"/>
    <property type="molecule type" value="Genomic_DNA"/>
</dbReference>
<comment type="caution">
    <text evidence="2">The sequence shown here is derived from an EMBL/GenBank/DDBJ whole genome shotgun (WGS) entry which is preliminary data.</text>
</comment>
<dbReference type="STRING" id="497964.CfE428DRAFT_6426"/>
<feature type="region of interest" description="Disordered" evidence="1">
    <location>
        <begin position="231"/>
        <end position="269"/>
    </location>
</feature>
<gene>
    <name evidence="2" type="ORF">CfE428DRAFT_6426</name>
</gene>
<dbReference type="AlphaFoldDB" id="B4DBY5"/>
<sequence>MKAYRVKNWDQHFENNRSKTVVKLAWVPIPNSHDSEGFAMVMAHRDGAEIFAAWILILQVASRCQSRGSLVRENGRPYDAASLALRTRGNAKWFEKAIPVLLEVGWIEEIASDCQAGDTPLPPACQSGDQEGKKEKKGTERNGIERNGSEPNGSEPNGTSADARAVEAEAFAKFWRAYPRKEAKGKAEEVWKKQGCTPIAGKIIAAVERYRLTGQWRRDGGQFIPHPTTFLSQKRWEDEPKPTGGHDEKTFRLTTGGPKGWNPLTDAIE</sequence>
<dbReference type="InParanoid" id="B4DBY5"/>
<name>B4DBY5_9BACT</name>
<keyword evidence="3" id="KW-1185">Reference proteome</keyword>
<feature type="compositionally biased region" description="Basic and acidic residues" evidence="1">
    <location>
        <begin position="130"/>
        <end position="148"/>
    </location>
</feature>
<reference evidence="2 3" key="1">
    <citation type="journal article" date="2011" name="J. Bacteriol.">
        <title>Genome sequence of Chthoniobacter flavus Ellin428, an aerobic heterotrophic soil bacterium.</title>
        <authorList>
            <person name="Kant R."/>
            <person name="van Passel M.W."/>
            <person name="Palva A."/>
            <person name="Lucas S."/>
            <person name="Lapidus A."/>
            <person name="Glavina Del Rio T."/>
            <person name="Dalin E."/>
            <person name="Tice H."/>
            <person name="Bruce D."/>
            <person name="Goodwin L."/>
            <person name="Pitluck S."/>
            <person name="Larimer F.W."/>
            <person name="Land M.L."/>
            <person name="Hauser L."/>
            <person name="Sangwan P."/>
            <person name="de Vos W.M."/>
            <person name="Janssen P.H."/>
            <person name="Smidt H."/>
        </authorList>
    </citation>
    <scope>NUCLEOTIDE SEQUENCE [LARGE SCALE GENOMIC DNA]</scope>
    <source>
        <strain evidence="2 3">Ellin428</strain>
    </source>
</reference>
<evidence type="ECO:0000256" key="1">
    <source>
        <dbReference type="SAM" id="MobiDB-lite"/>
    </source>
</evidence>
<evidence type="ECO:0000313" key="3">
    <source>
        <dbReference type="Proteomes" id="UP000005824"/>
    </source>
</evidence>
<accession>B4DBY5</accession>